<dbReference type="AlphaFoldDB" id="A0A183KQF8"/>
<dbReference type="WBParaSite" id="SCUD_0001729601-mRNA-1">
    <property type="protein sequence ID" value="SCUD_0001729601-mRNA-1"/>
    <property type="gene ID" value="SCUD_0001729601"/>
</dbReference>
<reference evidence="2" key="1">
    <citation type="submission" date="2016-06" db="UniProtKB">
        <authorList>
            <consortium name="WormBaseParasite"/>
        </authorList>
    </citation>
    <scope>IDENTIFICATION</scope>
</reference>
<proteinExistence type="predicted"/>
<evidence type="ECO:0000256" key="1">
    <source>
        <dbReference type="SAM" id="MobiDB-lite"/>
    </source>
</evidence>
<dbReference type="STRING" id="6186.A0A183KQF8"/>
<accession>A0A183KQF8</accession>
<protein>
    <submittedName>
        <fullName evidence="2">Rho-GAP domain-containing protein</fullName>
    </submittedName>
</protein>
<feature type="region of interest" description="Disordered" evidence="1">
    <location>
        <begin position="329"/>
        <end position="358"/>
    </location>
</feature>
<evidence type="ECO:0000313" key="2">
    <source>
        <dbReference type="WBParaSite" id="SCUD_0001729601-mRNA-1"/>
    </source>
</evidence>
<organism evidence="2">
    <name type="scientific">Schistosoma curassoni</name>
    <dbReference type="NCBI Taxonomy" id="6186"/>
    <lineage>
        <taxon>Eukaryota</taxon>
        <taxon>Metazoa</taxon>
        <taxon>Spiralia</taxon>
        <taxon>Lophotrochozoa</taxon>
        <taxon>Platyhelminthes</taxon>
        <taxon>Trematoda</taxon>
        <taxon>Digenea</taxon>
        <taxon>Strigeidida</taxon>
        <taxon>Schistosomatoidea</taxon>
        <taxon>Schistosomatidae</taxon>
        <taxon>Schistosoma</taxon>
    </lineage>
</organism>
<sequence length="645" mass="72118">VNGIYDNLRKLSWFYHNLRAKTIFYTLKLNGSKDIGRLPYCSFNTLKFELPPGSLQSSYIEFFRLLRKDPMFVAELLHYYKFNAQVVESLFSSVSSAICTNPVNPPSTLVQLTIAHYLQQCLHNVKCAMYSKSELMLLVHLLIFGTPDVLSFLNSVLQNVFHRFTNSSSNLSINMLEYDKNSVGFASNVSQGTFTVILLNIIISSLSDNMLLFPQSILILLGNMRRIWSTANLSHKEVLRACVEFIFKDFIGYAFEKPALYNINLNRISSPRFFTSLKETIEIRTLCLLFWSIYQKIILLKLREIKRSNSNTPSPQRRRNRSLNRLFNGKQNFSSHSQDTHIDSAGVENPSLSRKNVKSNDENSEFVYLFNLYSYHCSHHQKMPSENQSGRSRKLRMGKNKIDHPMDESTSPHCDDASVTTSHACSNVVRKVVTKDTSQSACYFVPSGVSTGCDKSSHPRFDQYDSISEIHVIGNVNTGDGQCNLCESYCSPLGDVATNLSNEKHSSISFSHNHFLTGQRSSDEATSQNSDPSGCTSLASSACALGQRLETSAPVNESLQNKNVSDLQLNQGTSHPTSVSGPSINSSSYIYSFSPPASPKHGCSNSRSDVNDRTTQYVACSSLSRGVEKRTRFSISVLPSSTSGN</sequence>
<name>A0A183KQF8_9TREM</name>